<comment type="subcellular location">
    <subcellularLocation>
        <location evidence="1">Golgi apparatus</location>
        <location evidence="1">trans-Golgi network</location>
    </subcellularLocation>
</comment>
<dbReference type="InParanoid" id="A0A2P6N822"/>
<evidence type="ECO:0000256" key="4">
    <source>
        <dbReference type="ARBA" id="ARBA00022927"/>
    </source>
</evidence>
<accession>A0A2P6N822</accession>
<organism evidence="10 11">
    <name type="scientific">Planoprotostelium fungivorum</name>
    <dbReference type="NCBI Taxonomy" id="1890364"/>
    <lineage>
        <taxon>Eukaryota</taxon>
        <taxon>Amoebozoa</taxon>
        <taxon>Evosea</taxon>
        <taxon>Variosea</taxon>
        <taxon>Cavosteliida</taxon>
        <taxon>Cavosteliaceae</taxon>
        <taxon>Planoprotostelium</taxon>
    </lineage>
</organism>
<evidence type="ECO:0000313" key="11">
    <source>
        <dbReference type="Proteomes" id="UP000241769"/>
    </source>
</evidence>
<dbReference type="GO" id="GO:0019905">
    <property type="term" value="F:syntaxin binding"/>
    <property type="evidence" value="ECO:0007669"/>
    <property type="project" value="TreeGrafter"/>
</dbReference>
<sequence>MFMVARLPDYFVTSPIGFPQVGFLLVYSARSKMGEPPKRGFGMGMFDTSKLGMGNMVSKMKDMGSSMTTALKTSTTGTLKASAGSSNNLAALETESKLSSRASSTNNLAALERTRDDNQNNVMPPINPVPTKSSPAPSLNSSSQDIKTDTSSPSSATTSPLTAPRELSKSALERIEETRERERKERERERKQKEEDEALLKEAHKKSKKLLGDLLADETEEEKLEAGDELEGSIEGIDLDMNELQKNTEISRALTEGADLRNYTLQVEHKLTQLERGTIVDYLNEGDSVASLYRQIISCDTVLEQLETLLNNFQKDIKNVGGEIKKLQEDCMKHQVKLNNRSNVESLLERFVSQIHIPLEMQDFLINGDVNEMYQEYLIEFNRKVSFIETQKAVEGDDHLRAVQDLDPIIRAMQDRAIAKTRAFLIAQFSSRFRDTNDVKANHRELLRFSYIYQYLFKNDPVVAEEMKTSYQESGSRLYTPYFRSILGNMNRLTYEIANKNDLIGIDDSQSINFFTGRRQIKHKASVFALGIRQKIIEELDKMDTIPIDSTEKRPYEAIFKSNLLLLLLKGTDEMMFTQDFFLEMDGSMCSNIFNRVIQMVFENLQEYVNNSYDSIAIFILIVIIDKYKVSLATRLSPLFDQLLDSAHAVLMERFFFVFDNNLSSVKNASAKDLSGVDLQPHYVTRRYAEYNASLLYLEKISQNYNDVPFVTRLNQNLGKLREEIEKFLLRLAEAKYRDWRSKTIFLMNNYDLITSVLKERNLTSPDAEQIEKLLDMKLTDYVHDELNKPFARLLNFSKTYETLAADISLENNYEDAEAKPLGRSALKEEDVKSIMEDFYTHRNAEISKIRDGIRKQFSNFQFGERILGKMIQTLLDAYTVLLKMIFRYYRDLRRSSMCTSPIQLKAEMDKFML</sequence>
<dbReference type="PANTHER" id="PTHR14190:SF7">
    <property type="entry name" value="VACUOLAR PROTEIN SORTING-ASSOCIATED PROTEIN 52 HOMOLOG"/>
    <property type="match status" value="1"/>
</dbReference>
<keyword evidence="3" id="KW-0813">Transport</keyword>
<reference evidence="10 11" key="1">
    <citation type="journal article" date="2018" name="Genome Biol. Evol.">
        <title>Multiple Roots of Fruiting Body Formation in Amoebozoa.</title>
        <authorList>
            <person name="Hillmann F."/>
            <person name="Forbes G."/>
            <person name="Novohradska S."/>
            <person name="Ferling I."/>
            <person name="Riege K."/>
            <person name="Groth M."/>
            <person name="Westermann M."/>
            <person name="Marz M."/>
            <person name="Spaller T."/>
            <person name="Winckler T."/>
            <person name="Schaap P."/>
            <person name="Glockner G."/>
        </authorList>
    </citation>
    <scope>NUCLEOTIDE SEQUENCE [LARGE SCALE GENOMIC DNA]</scope>
    <source>
        <strain evidence="10 11">Jena</strain>
    </source>
</reference>
<comment type="caution">
    <text evidence="10">The sequence shown here is derived from an EMBL/GenBank/DDBJ whole genome shotgun (WGS) entry which is preliminary data.</text>
</comment>
<dbReference type="InterPro" id="IPR048319">
    <property type="entry name" value="Vps52_CC"/>
</dbReference>
<dbReference type="GO" id="GO:0000938">
    <property type="term" value="C:GARP complex"/>
    <property type="evidence" value="ECO:0007669"/>
    <property type="project" value="TreeGrafter"/>
</dbReference>
<gene>
    <name evidence="10" type="ORF">PROFUN_12245</name>
</gene>
<keyword evidence="11" id="KW-1185">Reference proteome</keyword>
<feature type="coiled-coil region" evidence="6">
    <location>
        <begin position="711"/>
        <end position="738"/>
    </location>
</feature>
<name>A0A2P6N822_9EUKA</name>
<evidence type="ECO:0000259" key="8">
    <source>
        <dbReference type="Pfam" id="PF04129"/>
    </source>
</evidence>
<feature type="compositionally biased region" description="Basic and acidic residues" evidence="7">
    <location>
        <begin position="166"/>
        <end position="198"/>
    </location>
</feature>
<evidence type="ECO:0000256" key="2">
    <source>
        <dbReference type="ARBA" id="ARBA00008180"/>
    </source>
</evidence>
<comment type="similarity">
    <text evidence="2">Belongs to the VPS52 family.</text>
</comment>
<feature type="domain" description="Vps52 C-terminal" evidence="9">
    <location>
        <begin position="477"/>
        <end position="776"/>
    </location>
</feature>
<dbReference type="STRING" id="1890364.A0A2P6N822"/>
<proteinExistence type="inferred from homology"/>
<evidence type="ECO:0000256" key="1">
    <source>
        <dbReference type="ARBA" id="ARBA00004601"/>
    </source>
</evidence>
<dbReference type="InterPro" id="IPR048361">
    <property type="entry name" value="Vps52_C"/>
</dbReference>
<feature type="compositionally biased region" description="Low complexity" evidence="7">
    <location>
        <begin position="133"/>
        <end position="164"/>
    </location>
</feature>
<evidence type="ECO:0000256" key="5">
    <source>
        <dbReference type="ARBA" id="ARBA00023034"/>
    </source>
</evidence>
<dbReference type="AlphaFoldDB" id="A0A2P6N822"/>
<keyword evidence="5" id="KW-0333">Golgi apparatus</keyword>
<dbReference type="Pfam" id="PF20655">
    <property type="entry name" value="Vps52_C"/>
    <property type="match status" value="1"/>
</dbReference>
<protein>
    <submittedName>
        <fullName evidence="10">Uncharacterized protein</fullName>
    </submittedName>
</protein>
<dbReference type="Pfam" id="PF04129">
    <property type="entry name" value="Vps52_CC"/>
    <property type="match status" value="1"/>
</dbReference>
<keyword evidence="4" id="KW-0653">Protein transport</keyword>
<dbReference type="GO" id="GO:0006896">
    <property type="term" value="P:Golgi to vacuole transport"/>
    <property type="evidence" value="ECO:0007669"/>
    <property type="project" value="TreeGrafter"/>
</dbReference>
<dbReference type="InterPro" id="IPR007258">
    <property type="entry name" value="Vps52"/>
</dbReference>
<evidence type="ECO:0000256" key="3">
    <source>
        <dbReference type="ARBA" id="ARBA00022448"/>
    </source>
</evidence>
<dbReference type="GO" id="GO:0042147">
    <property type="term" value="P:retrograde transport, endosome to Golgi"/>
    <property type="evidence" value="ECO:0007669"/>
    <property type="project" value="TreeGrafter"/>
</dbReference>
<dbReference type="EMBL" id="MDYQ01000161">
    <property type="protein sequence ID" value="PRP80091.1"/>
    <property type="molecule type" value="Genomic_DNA"/>
</dbReference>
<dbReference type="OrthoDB" id="19482at2759"/>
<feature type="coiled-coil region" evidence="6">
    <location>
        <begin position="303"/>
        <end position="330"/>
    </location>
</feature>
<evidence type="ECO:0000256" key="7">
    <source>
        <dbReference type="SAM" id="MobiDB-lite"/>
    </source>
</evidence>
<dbReference type="GO" id="GO:0032456">
    <property type="term" value="P:endocytic recycling"/>
    <property type="evidence" value="ECO:0007669"/>
    <property type="project" value="TreeGrafter"/>
</dbReference>
<evidence type="ECO:0000313" key="10">
    <source>
        <dbReference type="EMBL" id="PRP80091.1"/>
    </source>
</evidence>
<feature type="region of interest" description="Disordered" evidence="7">
    <location>
        <begin position="111"/>
        <end position="198"/>
    </location>
</feature>
<dbReference type="GO" id="GO:0005829">
    <property type="term" value="C:cytosol"/>
    <property type="evidence" value="ECO:0007669"/>
    <property type="project" value="GOC"/>
</dbReference>
<evidence type="ECO:0000259" key="9">
    <source>
        <dbReference type="Pfam" id="PF20655"/>
    </source>
</evidence>
<evidence type="ECO:0000256" key="6">
    <source>
        <dbReference type="SAM" id="Coils"/>
    </source>
</evidence>
<keyword evidence="6" id="KW-0175">Coiled coil</keyword>
<dbReference type="PANTHER" id="PTHR14190">
    <property type="entry name" value="SUPPRESSOR OF ACTIN MUTATIONS 2/VACUOLAR PROTEIN SORTING 52"/>
    <property type="match status" value="1"/>
</dbReference>
<feature type="domain" description="Vps52 coiled-coil" evidence="8">
    <location>
        <begin position="281"/>
        <end position="456"/>
    </location>
</feature>
<dbReference type="GO" id="GO:0015031">
    <property type="term" value="P:protein transport"/>
    <property type="evidence" value="ECO:0007669"/>
    <property type="project" value="UniProtKB-KW"/>
</dbReference>
<dbReference type="Proteomes" id="UP000241769">
    <property type="component" value="Unassembled WGS sequence"/>
</dbReference>